<gene>
    <name evidence="4" type="ORF">CQA76_08670</name>
</gene>
<organism evidence="4 5">
    <name type="scientific">Campylobacter aviculae</name>
    <dbReference type="NCBI Taxonomy" id="2510190"/>
    <lineage>
        <taxon>Bacteria</taxon>
        <taxon>Pseudomonadati</taxon>
        <taxon>Campylobacterota</taxon>
        <taxon>Epsilonproteobacteria</taxon>
        <taxon>Campylobacterales</taxon>
        <taxon>Campylobacteraceae</taxon>
        <taxon>Campylobacter</taxon>
    </lineage>
</organism>
<dbReference type="Proteomes" id="UP000310353">
    <property type="component" value="Unassembled WGS sequence"/>
</dbReference>
<keyword evidence="5" id="KW-1185">Reference proteome</keyword>
<proteinExistence type="predicted"/>
<comment type="caution">
    <text evidence="4">The sequence shown here is derived from an EMBL/GenBank/DDBJ whole genome shotgun (WGS) entry which is preliminary data.</text>
</comment>
<keyword evidence="1" id="KW-0175">Coiled coil</keyword>
<evidence type="ECO:0000256" key="1">
    <source>
        <dbReference type="SAM" id="Coils"/>
    </source>
</evidence>
<sequence>MICKFFKTQKGGGISSVDYMLNERVNQGTARILKGDEFLTRELIKSMTQKHKTCVGVLSFEEKNIDENTKKEIMQSFENALLTPAMQGRYNILWVEHTDKGRLELNFIIPKIDLESKKAFNPYYHLTDNKRIDFWRDFVNLCYGFTNPKDPSKEQTLQGSKKEKELFKDYEALDKILHKQVANKIINSRDELIYLLEQNNIEVTRKGSDYLSIKLPESKKAKRFKGGIYNEQFRSFEKLRDLRTEKESRAREYQQRDIKAELERTKRELDKFIQSKDEYYRETIRKFNERLQGKTRKFNRKNGEIQLQDTANEIQNIQPSNEFFSGNAYDDDFKRSCMVSVDKTLSDQQGANNEIKQRENLYTNAERERDSARQLLLPTTRLEKAENDDFRIRINSRNREITRQDNRISTSRDEITRDNQERTNSIRERFGSYEKQTQRLRTEFQGFETENTRNGAIKRARIETIRDIIQAKYTELRERIRNSFKKTINKARQIKRDFGYSR</sequence>
<dbReference type="AlphaFoldDB" id="A0A4U7BFU0"/>
<feature type="domain" description="MobA/VirD2-like nuclease" evidence="3">
    <location>
        <begin position="43"/>
        <end position="131"/>
    </location>
</feature>
<name>A0A4U7BFU0_9BACT</name>
<dbReference type="RefSeq" id="WP_137622983.1">
    <property type="nucleotide sequence ID" value="NZ_NXMA01000028.1"/>
</dbReference>
<evidence type="ECO:0000313" key="4">
    <source>
        <dbReference type="EMBL" id="TKX28580.1"/>
    </source>
</evidence>
<dbReference type="EMBL" id="NXMA01000028">
    <property type="protein sequence ID" value="TKX28580.1"/>
    <property type="molecule type" value="Genomic_DNA"/>
</dbReference>
<reference evidence="4 5" key="1">
    <citation type="submission" date="2018-05" db="EMBL/GenBank/DDBJ databases">
        <title>Novel Campyloabacter and Helicobacter Species and Strains.</title>
        <authorList>
            <person name="Mannion A.J."/>
            <person name="Shen Z."/>
            <person name="Fox J.G."/>
        </authorList>
    </citation>
    <scope>NUCLEOTIDE SEQUENCE [LARGE SCALE GENOMIC DNA]</scope>
    <source>
        <strain evidence="5">MIT17-670</strain>
    </source>
</reference>
<dbReference type="OrthoDB" id="5351104at2"/>
<accession>A0A4U7BFU0</accession>
<evidence type="ECO:0000256" key="2">
    <source>
        <dbReference type="SAM" id="MobiDB-lite"/>
    </source>
</evidence>
<dbReference type="Pfam" id="PF03432">
    <property type="entry name" value="Relaxase"/>
    <property type="match status" value="1"/>
</dbReference>
<evidence type="ECO:0000259" key="3">
    <source>
        <dbReference type="Pfam" id="PF03432"/>
    </source>
</evidence>
<protein>
    <submittedName>
        <fullName evidence="4">Mobilization protein</fullName>
    </submittedName>
</protein>
<feature type="region of interest" description="Disordered" evidence="2">
    <location>
        <begin position="405"/>
        <end position="425"/>
    </location>
</feature>
<dbReference type="InterPro" id="IPR005094">
    <property type="entry name" value="Endonuclease_MobA/VirD2"/>
</dbReference>
<feature type="coiled-coil region" evidence="1">
    <location>
        <begin position="348"/>
        <end position="375"/>
    </location>
</feature>
<evidence type="ECO:0000313" key="5">
    <source>
        <dbReference type="Proteomes" id="UP000310353"/>
    </source>
</evidence>
<feature type="coiled-coil region" evidence="1">
    <location>
        <begin position="236"/>
        <end position="282"/>
    </location>
</feature>